<comment type="caution">
    <text evidence="2">The sequence shown here is derived from an EMBL/GenBank/DDBJ whole genome shotgun (WGS) entry which is preliminary data.</text>
</comment>
<comment type="similarity">
    <text evidence="1">Belongs to the UPF0111 family.</text>
</comment>
<name>A0ABU4VMQ6_9ACTN</name>
<dbReference type="PANTHER" id="PTHR37298:SF1">
    <property type="entry name" value="UPF0111 PROTEIN YKAA"/>
    <property type="match status" value="1"/>
</dbReference>
<dbReference type="Gene3D" id="1.20.58.220">
    <property type="entry name" value="Phosphate transport system protein phou homolog 2, domain 2"/>
    <property type="match status" value="1"/>
</dbReference>
<sequence length="208" mass="23538">MARLTQILTGRDTRYFELFEESAGNLVKAAELLVRFLDEVPDETGTAKEIDEVESDTDRITHDIIHHLNQTFVTPLEREDILELASALDDVVDLVDETADMIVLYRIEAPMDQAHGLSDLLLQATKALQEAMPRLRTFGDIRHFTVEVNRLENEGDRLSRAAIAGLFDGGIDPMVVIRWKDIFEHLEEAIDACERVANILEGIVIKNR</sequence>
<dbReference type="InterPro" id="IPR018445">
    <property type="entry name" value="Put_Phosphate_transp_reg"/>
</dbReference>
<gene>
    <name evidence="2" type="ORF">SK069_16150</name>
</gene>
<organism evidence="2 3">
    <name type="scientific">Patulibacter brassicae</name>
    <dbReference type="NCBI Taxonomy" id="1705717"/>
    <lineage>
        <taxon>Bacteria</taxon>
        <taxon>Bacillati</taxon>
        <taxon>Actinomycetota</taxon>
        <taxon>Thermoleophilia</taxon>
        <taxon>Solirubrobacterales</taxon>
        <taxon>Patulibacteraceae</taxon>
        <taxon>Patulibacter</taxon>
    </lineage>
</organism>
<dbReference type="InterPro" id="IPR052912">
    <property type="entry name" value="UPF0111_domain"/>
</dbReference>
<proteinExistence type="inferred from homology"/>
<protein>
    <submittedName>
        <fullName evidence="2">DUF47 family protein</fullName>
    </submittedName>
</protein>
<evidence type="ECO:0000313" key="3">
    <source>
        <dbReference type="Proteomes" id="UP001277761"/>
    </source>
</evidence>
<accession>A0ABU4VMQ6</accession>
<dbReference type="EMBL" id="JAXAVX010000011">
    <property type="protein sequence ID" value="MDX8153130.1"/>
    <property type="molecule type" value="Genomic_DNA"/>
</dbReference>
<dbReference type="Proteomes" id="UP001277761">
    <property type="component" value="Unassembled WGS sequence"/>
</dbReference>
<dbReference type="InterPro" id="IPR038078">
    <property type="entry name" value="PhoU-like_sf"/>
</dbReference>
<evidence type="ECO:0000313" key="2">
    <source>
        <dbReference type="EMBL" id="MDX8153130.1"/>
    </source>
</evidence>
<keyword evidence="3" id="KW-1185">Reference proteome</keyword>
<dbReference type="Pfam" id="PF01865">
    <property type="entry name" value="PhoU_div"/>
    <property type="match status" value="1"/>
</dbReference>
<dbReference type="RefSeq" id="WP_319955281.1">
    <property type="nucleotide sequence ID" value="NZ_JAXAVX010000011.1"/>
</dbReference>
<dbReference type="PANTHER" id="PTHR37298">
    <property type="entry name" value="UPF0111 PROTEIN YKAA"/>
    <property type="match status" value="1"/>
</dbReference>
<evidence type="ECO:0000256" key="1">
    <source>
        <dbReference type="ARBA" id="ARBA00008591"/>
    </source>
</evidence>
<reference evidence="2 3" key="1">
    <citation type="submission" date="2023-11" db="EMBL/GenBank/DDBJ databases">
        <authorList>
            <person name="Xu M."/>
            <person name="Jiang T."/>
        </authorList>
    </citation>
    <scope>NUCLEOTIDE SEQUENCE [LARGE SCALE GENOMIC DNA]</scope>
    <source>
        <strain evidence="2 3">SD</strain>
    </source>
</reference>